<feature type="region of interest" description="Disordered" evidence="1">
    <location>
        <begin position="1"/>
        <end position="21"/>
    </location>
</feature>
<comment type="caution">
    <text evidence="3">The sequence shown here is derived from an EMBL/GenBank/DDBJ whole genome shotgun (WGS) entry which is preliminary data.</text>
</comment>
<proteinExistence type="predicted"/>
<name>A0A930UWG4_9ACTN</name>
<dbReference type="EMBL" id="JADIVZ010000001">
    <property type="protein sequence ID" value="MBF4160932.1"/>
    <property type="molecule type" value="Genomic_DNA"/>
</dbReference>
<reference evidence="3" key="1">
    <citation type="submission" date="2020-11" db="EMBL/GenBank/DDBJ databases">
        <title>Nocardioides sp. CBS4Y-1, whole genome shotgun sequence.</title>
        <authorList>
            <person name="Tuo L."/>
        </authorList>
    </citation>
    <scope>NUCLEOTIDE SEQUENCE</scope>
    <source>
        <strain evidence="3">CBS4Y-1</strain>
    </source>
</reference>
<keyword evidence="4" id="KW-1185">Reference proteome</keyword>
<evidence type="ECO:0000256" key="2">
    <source>
        <dbReference type="SAM" id="Phobius"/>
    </source>
</evidence>
<dbReference type="AlphaFoldDB" id="A0A930UWG4"/>
<keyword evidence="2" id="KW-1133">Transmembrane helix</keyword>
<accession>A0A930UWG4</accession>
<protein>
    <submittedName>
        <fullName evidence="3">Uncharacterized protein</fullName>
    </submittedName>
</protein>
<keyword evidence="2" id="KW-0472">Membrane</keyword>
<feature type="transmembrane region" description="Helical" evidence="2">
    <location>
        <begin position="74"/>
        <end position="92"/>
    </location>
</feature>
<feature type="compositionally biased region" description="Low complexity" evidence="1">
    <location>
        <begin position="1"/>
        <end position="11"/>
    </location>
</feature>
<dbReference type="Proteomes" id="UP000656804">
    <property type="component" value="Unassembled WGS sequence"/>
</dbReference>
<organism evidence="3 4">
    <name type="scientific">Nocardioides acrostichi</name>
    <dbReference type="NCBI Taxonomy" id="2784339"/>
    <lineage>
        <taxon>Bacteria</taxon>
        <taxon>Bacillati</taxon>
        <taxon>Actinomycetota</taxon>
        <taxon>Actinomycetes</taxon>
        <taxon>Propionibacteriales</taxon>
        <taxon>Nocardioidaceae</taxon>
        <taxon>Nocardioides</taxon>
    </lineage>
</organism>
<dbReference type="RefSeq" id="WP_194502098.1">
    <property type="nucleotide sequence ID" value="NZ_JADIVZ010000001.1"/>
</dbReference>
<gene>
    <name evidence="3" type="ORF">ISG29_04470</name>
</gene>
<keyword evidence="2" id="KW-0812">Transmembrane</keyword>
<feature type="transmembrane region" description="Helical" evidence="2">
    <location>
        <begin position="98"/>
        <end position="117"/>
    </location>
</feature>
<evidence type="ECO:0000313" key="4">
    <source>
        <dbReference type="Proteomes" id="UP000656804"/>
    </source>
</evidence>
<feature type="transmembrane region" description="Helical" evidence="2">
    <location>
        <begin position="39"/>
        <end position="62"/>
    </location>
</feature>
<evidence type="ECO:0000256" key="1">
    <source>
        <dbReference type="SAM" id="MobiDB-lite"/>
    </source>
</evidence>
<sequence>MSDPSPTSPDTPRARHLMDPANITRDNLESPGIKRVQKWVVSVLVVTTILHFAGGLLVAAWFIDPSFAAQRYGLAVLAGAVSVLAVAAGRAIHRVSPFTPWLLLGVLPTAIAIPLLARG</sequence>
<evidence type="ECO:0000313" key="3">
    <source>
        <dbReference type="EMBL" id="MBF4160932.1"/>
    </source>
</evidence>